<evidence type="ECO:0000256" key="2">
    <source>
        <dbReference type="ARBA" id="ARBA00021099"/>
    </source>
</evidence>
<dbReference type="PANTHER" id="PTHR14957">
    <property type="entry name" value="UBIQUITIN-LIKE-CONJUGATING ENZYME ATG10"/>
    <property type="match status" value="1"/>
</dbReference>
<name>A0A9N9D6E2_9GLOM</name>
<proteinExistence type="inferred from homology"/>
<evidence type="ECO:0000256" key="1">
    <source>
        <dbReference type="ARBA" id="ARBA00005696"/>
    </source>
</evidence>
<keyword evidence="4" id="KW-0833">Ubl conjugation pathway</keyword>
<gene>
    <name evidence="7" type="ORF">PBRASI_LOCUS8876</name>
</gene>
<dbReference type="PANTHER" id="PTHR14957:SF1">
    <property type="entry name" value="UBIQUITIN-LIKE-CONJUGATING ENZYME ATG10"/>
    <property type="match status" value="1"/>
</dbReference>
<sequence length="222" mass="24978">MNGSRVCHYPHLTRAEFDDAAKHFLGQAHHAGGEDADWRWIEHEKVKGFGYLATKRILYRPAALYHSIDQDDKDTDSITVKEELDQSSIDVPSECLTVDYHIIYSSSYRVPVLYFNAYYSNGSPLSIDDIFSHVIEPSRRDDLRAAGFNGAVSQQDHPTLMIPFYYIHPCETPSLLKAIVDDAQESREKSVVHVDGYLRSWLSLIGPTAGIKAGIGLFSDQS</sequence>
<protein>
    <recommendedName>
        <fullName evidence="2">Ubiquitin-like-conjugating enzyme ATG10</fullName>
    </recommendedName>
    <alternativeName>
        <fullName evidence="6">Autophagy-related protein 10</fullName>
    </alternativeName>
</protein>
<dbReference type="OrthoDB" id="4089664at2759"/>
<keyword evidence="5" id="KW-0072">Autophagy</keyword>
<dbReference type="EMBL" id="CAJVPI010001717">
    <property type="protein sequence ID" value="CAG8624094.1"/>
    <property type="molecule type" value="Genomic_DNA"/>
</dbReference>
<dbReference type="GO" id="GO:0000422">
    <property type="term" value="P:autophagy of mitochondrion"/>
    <property type="evidence" value="ECO:0007669"/>
    <property type="project" value="TreeGrafter"/>
</dbReference>
<comment type="similarity">
    <text evidence="1">Belongs to the ATG10 family.</text>
</comment>
<comment type="caution">
    <text evidence="7">The sequence shown here is derived from an EMBL/GenBank/DDBJ whole genome shotgun (WGS) entry which is preliminary data.</text>
</comment>
<dbReference type="GO" id="GO:0005829">
    <property type="term" value="C:cytosol"/>
    <property type="evidence" value="ECO:0007669"/>
    <property type="project" value="TreeGrafter"/>
</dbReference>
<dbReference type="AlphaFoldDB" id="A0A9N9D6E2"/>
<reference evidence="7" key="1">
    <citation type="submission" date="2021-06" db="EMBL/GenBank/DDBJ databases">
        <authorList>
            <person name="Kallberg Y."/>
            <person name="Tangrot J."/>
            <person name="Rosling A."/>
        </authorList>
    </citation>
    <scope>NUCLEOTIDE SEQUENCE</scope>
    <source>
        <strain evidence="7">BR232B</strain>
    </source>
</reference>
<dbReference type="GO" id="GO:0000045">
    <property type="term" value="P:autophagosome assembly"/>
    <property type="evidence" value="ECO:0007669"/>
    <property type="project" value="TreeGrafter"/>
</dbReference>
<evidence type="ECO:0000256" key="5">
    <source>
        <dbReference type="ARBA" id="ARBA00023006"/>
    </source>
</evidence>
<keyword evidence="8" id="KW-1185">Reference proteome</keyword>
<dbReference type="Pfam" id="PF03987">
    <property type="entry name" value="Autophagy_act_C"/>
    <property type="match status" value="1"/>
</dbReference>
<dbReference type="GO" id="GO:0032446">
    <property type="term" value="P:protein modification by small protein conjugation"/>
    <property type="evidence" value="ECO:0007669"/>
    <property type="project" value="TreeGrafter"/>
</dbReference>
<dbReference type="Gene3D" id="3.30.1460.50">
    <property type="match status" value="1"/>
</dbReference>
<keyword evidence="3" id="KW-0808">Transferase</keyword>
<organism evidence="7 8">
    <name type="scientific">Paraglomus brasilianum</name>
    <dbReference type="NCBI Taxonomy" id="144538"/>
    <lineage>
        <taxon>Eukaryota</taxon>
        <taxon>Fungi</taxon>
        <taxon>Fungi incertae sedis</taxon>
        <taxon>Mucoromycota</taxon>
        <taxon>Glomeromycotina</taxon>
        <taxon>Glomeromycetes</taxon>
        <taxon>Paraglomerales</taxon>
        <taxon>Paraglomeraceae</taxon>
        <taxon>Paraglomus</taxon>
    </lineage>
</organism>
<evidence type="ECO:0000313" key="8">
    <source>
        <dbReference type="Proteomes" id="UP000789739"/>
    </source>
</evidence>
<evidence type="ECO:0000256" key="3">
    <source>
        <dbReference type="ARBA" id="ARBA00022679"/>
    </source>
</evidence>
<evidence type="ECO:0000256" key="4">
    <source>
        <dbReference type="ARBA" id="ARBA00022786"/>
    </source>
</evidence>
<evidence type="ECO:0000256" key="6">
    <source>
        <dbReference type="ARBA" id="ARBA00029833"/>
    </source>
</evidence>
<accession>A0A9N9D6E2</accession>
<evidence type="ECO:0000313" key="7">
    <source>
        <dbReference type="EMBL" id="CAG8624094.1"/>
    </source>
</evidence>
<dbReference type="GO" id="GO:0061651">
    <property type="term" value="F:Atg12 conjugating enzyme activity"/>
    <property type="evidence" value="ECO:0007669"/>
    <property type="project" value="TreeGrafter"/>
</dbReference>
<dbReference type="Proteomes" id="UP000789739">
    <property type="component" value="Unassembled WGS sequence"/>
</dbReference>
<dbReference type="InterPro" id="IPR007135">
    <property type="entry name" value="Atg3/Atg10"/>
</dbReference>